<dbReference type="Pfam" id="PF05741">
    <property type="entry name" value="zf-nanos"/>
    <property type="match status" value="1"/>
</dbReference>
<dbReference type="Proteomes" id="UP001066276">
    <property type="component" value="Chromosome 9"/>
</dbReference>
<keyword evidence="4 12" id="KW-0863">Zinc-finger</keyword>
<reference evidence="14" key="1">
    <citation type="journal article" date="2022" name="bioRxiv">
        <title>Sequencing and chromosome-scale assembly of the giantPleurodeles waltlgenome.</title>
        <authorList>
            <person name="Brown T."/>
            <person name="Elewa A."/>
            <person name="Iarovenko S."/>
            <person name="Subramanian E."/>
            <person name="Araus A.J."/>
            <person name="Petzold A."/>
            <person name="Susuki M."/>
            <person name="Suzuki K.-i.T."/>
            <person name="Hayashi T."/>
            <person name="Toyoda A."/>
            <person name="Oliveira C."/>
            <person name="Osipova E."/>
            <person name="Leigh N.D."/>
            <person name="Simon A."/>
            <person name="Yun M.H."/>
        </authorList>
    </citation>
    <scope>NUCLEOTIDE SEQUENCE</scope>
    <source>
        <strain evidence="14">20211129_DDA</strain>
        <tissue evidence="14">Liver</tissue>
    </source>
</reference>
<comment type="similarity">
    <text evidence="12">Belongs to the nanos family.</text>
</comment>
<dbReference type="PANTHER" id="PTHR12887">
    <property type="entry name" value="NANOS PROTEIN"/>
    <property type="match status" value="1"/>
</dbReference>
<comment type="function">
    <text evidence="9">Acts as a translational repressor. Can mediate repression affecting different steps in the translation process: cap-driven, IRES-driven, polyadenylated RNAs or nonpolyadenylated RNAs. Essential for the development of primordial germ cells (PGCs) by ensuring their proper migration and survival.</text>
</comment>
<accession>A0AAV7MWP8</accession>
<evidence type="ECO:0000313" key="14">
    <source>
        <dbReference type="EMBL" id="KAJ1106864.1"/>
    </source>
</evidence>
<feature type="domain" description="Nanos-type" evidence="13">
    <location>
        <begin position="9"/>
        <end position="63"/>
    </location>
</feature>
<evidence type="ECO:0000256" key="2">
    <source>
        <dbReference type="ARBA" id="ARBA00022490"/>
    </source>
</evidence>
<gene>
    <name evidence="14" type="ORF">NDU88_004262</name>
</gene>
<evidence type="ECO:0000256" key="12">
    <source>
        <dbReference type="PROSITE-ProRule" id="PRU00855"/>
    </source>
</evidence>
<keyword evidence="15" id="KW-1185">Reference proteome</keyword>
<evidence type="ECO:0000256" key="5">
    <source>
        <dbReference type="ARBA" id="ARBA00022833"/>
    </source>
</evidence>
<keyword evidence="3" id="KW-0479">Metal-binding</keyword>
<comment type="caution">
    <text evidence="14">The sequence shown here is derived from an EMBL/GenBank/DDBJ whole genome shotgun (WGS) entry which is preliminary data.</text>
</comment>
<keyword evidence="6 12" id="KW-0810">Translation regulation</keyword>
<proteinExistence type="inferred from homology"/>
<evidence type="ECO:0000256" key="8">
    <source>
        <dbReference type="ARBA" id="ARBA00044159"/>
    </source>
</evidence>
<evidence type="ECO:0000256" key="1">
    <source>
        <dbReference type="ARBA" id="ARBA00004496"/>
    </source>
</evidence>
<sequence length="85" mass="9448">MQPSSPGGTCNFCKHNGESKNVYSSHMLKKSDGTIICPVLRKYTCPLCGATGDRAHTLKYCPLNQEKQSLYRKSGRNSAGRRVKR</sequence>
<comment type="subunit">
    <text evidence="10">Interacts with ccnb1.</text>
</comment>
<dbReference type="FunFam" id="4.10.60.30:FF:000001">
    <property type="entry name" value="nanos homolog 3"/>
    <property type="match status" value="1"/>
</dbReference>
<name>A0AAV7MWP8_PLEWA</name>
<evidence type="ECO:0000256" key="10">
    <source>
        <dbReference type="ARBA" id="ARBA00062604"/>
    </source>
</evidence>
<dbReference type="GO" id="GO:0005737">
    <property type="term" value="C:cytoplasm"/>
    <property type="evidence" value="ECO:0007669"/>
    <property type="project" value="UniProtKB-SubCell"/>
</dbReference>
<comment type="subcellular location">
    <subcellularLocation>
        <location evidence="1">Cytoplasm</location>
    </subcellularLocation>
</comment>
<dbReference type="InterPro" id="IPR038129">
    <property type="entry name" value="Nanos_sf"/>
</dbReference>
<dbReference type="InterPro" id="IPR024161">
    <property type="entry name" value="Znf_nanos-typ"/>
</dbReference>
<dbReference type="AlphaFoldDB" id="A0AAV7MWP8"/>
<dbReference type="EMBL" id="JANPWB010000013">
    <property type="protein sequence ID" value="KAJ1106864.1"/>
    <property type="molecule type" value="Genomic_DNA"/>
</dbReference>
<dbReference type="InterPro" id="IPR008705">
    <property type="entry name" value="Nanos/Xcar2"/>
</dbReference>
<evidence type="ECO:0000256" key="7">
    <source>
        <dbReference type="ARBA" id="ARBA00022884"/>
    </source>
</evidence>
<dbReference type="Gene3D" id="4.10.60.30">
    <property type="entry name" value="Nanos, RNA-binding domain"/>
    <property type="match status" value="1"/>
</dbReference>
<protein>
    <recommendedName>
        <fullName evidence="8">Nanos homolog 1</fullName>
    </recommendedName>
    <alternativeName>
        <fullName evidence="11">Xcat-2 protein</fullName>
    </alternativeName>
</protein>
<keyword evidence="5" id="KW-0862">Zinc</keyword>
<keyword evidence="7 12" id="KW-0694">RNA-binding</keyword>
<dbReference type="GO" id="GO:0008270">
    <property type="term" value="F:zinc ion binding"/>
    <property type="evidence" value="ECO:0007669"/>
    <property type="project" value="UniProtKB-KW"/>
</dbReference>
<evidence type="ECO:0000256" key="11">
    <source>
        <dbReference type="ARBA" id="ARBA00079827"/>
    </source>
</evidence>
<dbReference type="PROSITE" id="PS51522">
    <property type="entry name" value="ZF_NANOS"/>
    <property type="match status" value="1"/>
</dbReference>
<dbReference type="GO" id="GO:0003723">
    <property type="term" value="F:RNA binding"/>
    <property type="evidence" value="ECO:0007669"/>
    <property type="project" value="UniProtKB-UniRule"/>
</dbReference>
<evidence type="ECO:0000313" key="15">
    <source>
        <dbReference type="Proteomes" id="UP001066276"/>
    </source>
</evidence>
<evidence type="ECO:0000256" key="3">
    <source>
        <dbReference type="ARBA" id="ARBA00022723"/>
    </source>
</evidence>
<organism evidence="14 15">
    <name type="scientific">Pleurodeles waltl</name>
    <name type="common">Iberian ribbed newt</name>
    <dbReference type="NCBI Taxonomy" id="8319"/>
    <lineage>
        <taxon>Eukaryota</taxon>
        <taxon>Metazoa</taxon>
        <taxon>Chordata</taxon>
        <taxon>Craniata</taxon>
        <taxon>Vertebrata</taxon>
        <taxon>Euteleostomi</taxon>
        <taxon>Amphibia</taxon>
        <taxon>Batrachia</taxon>
        <taxon>Caudata</taxon>
        <taxon>Salamandroidea</taxon>
        <taxon>Salamandridae</taxon>
        <taxon>Pleurodelinae</taxon>
        <taxon>Pleurodeles</taxon>
    </lineage>
</organism>
<evidence type="ECO:0000256" key="4">
    <source>
        <dbReference type="ARBA" id="ARBA00022771"/>
    </source>
</evidence>
<evidence type="ECO:0000256" key="9">
    <source>
        <dbReference type="ARBA" id="ARBA00059608"/>
    </source>
</evidence>
<evidence type="ECO:0000256" key="6">
    <source>
        <dbReference type="ARBA" id="ARBA00022845"/>
    </source>
</evidence>
<keyword evidence="2" id="KW-0963">Cytoplasm</keyword>
<dbReference type="GO" id="GO:0006417">
    <property type="term" value="P:regulation of translation"/>
    <property type="evidence" value="ECO:0007669"/>
    <property type="project" value="UniProtKB-UniRule"/>
</dbReference>
<evidence type="ECO:0000259" key="13">
    <source>
        <dbReference type="PROSITE" id="PS51522"/>
    </source>
</evidence>